<reference evidence="1" key="1">
    <citation type="submission" date="2014-09" db="EMBL/GenBank/DDBJ databases">
        <authorList>
            <person name="Magalhaes I.L.F."/>
            <person name="Oliveira U."/>
            <person name="Santos F.R."/>
            <person name="Vidigal T.H.D.A."/>
            <person name="Brescovit A.D."/>
            <person name="Santos A.J."/>
        </authorList>
    </citation>
    <scope>NUCLEOTIDE SEQUENCE</scope>
    <source>
        <tissue evidence="1">Shoot tissue taken approximately 20 cm above the soil surface</tissue>
    </source>
</reference>
<accession>A0A0A9HRJ7</accession>
<dbReference type="AlphaFoldDB" id="A0A0A9HRJ7"/>
<name>A0A0A9HRJ7_ARUDO</name>
<reference evidence="1" key="2">
    <citation type="journal article" date="2015" name="Data Brief">
        <title>Shoot transcriptome of the giant reed, Arundo donax.</title>
        <authorList>
            <person name="Barrero R.A."/>
            <person name="Guerrero F.D."/>
            <person name="Moolhuijzen P."/>
            <person name="Goolsby J.A."/>
            <person name="Tidwell J."/>
            <person name="Bellgard S.E."/>
            <person name="Bellgard M.I."/>
        </authorList>
    </citation>
    <scope>NUCLEOTIDE SEQUENCE</scope>
    <source>
        <tissue evidence="1">Shoot tissue taken approximately 20 cm above the soil surface</tissue>
    </source>
</reference>
<sequence>MPHMYHEPACHVLDQSYVLLMQAMAVHVQAEQNKLVS</sequence>
<dbReference type="EMBL" id="GBRH01160390">
    <property type="protein sequence ID" value="JAE37506.1"/>
    <property type="molecule type" value="Transcribed_RNA"/>
</dbReference>
<proteinExistence type="predicted"/>
<protein>
    <submittedName>
        <fullName evidence="1">Uncharacterized protein</fullName>
    </submittedName>
</protein>
<evidence type="ECO:0000313" key="1">
    <source>
        <dbReference type="EMBL" id="JAE37506.1"/>
    </source>
</evidence>
<organism evidence="1">
    <name type="scientific">Arundo donax</name>
    <name type="common">Giant reed</name>
    <name type="synonym">Donax arundinaceus</name>
    <dbReference type="NCBI Taxonomy" id="35708"/>
    <lineage>
        <taxon>Eukaryota</taxon>
        <taxon>Viridiplantae</taxon>
        <taxon>Streptophyta</taxon>
        <taxon>Embryophyta</taxon>
        <taxon>Tracheophyta</taxon>
        <taxon>Spermatophyta</taxon>
        <taxon>Magnoliopsida</taxon>
        <taxon>Liliopsida</taxon>
        <taxon>Poales</taxon>
        <taxon>Poaceae</taxon>
        <taxon>PACMAD clade</taxon>
        <taxon>Arundinoideae</taxon>
        <taxon>Arundineae</taxon>
        <taxon>Arundo</taxon>
    </lineage>
</organism>